<name>A0A2H0WPZ6_9BACT</name>
<dbReference type="AlphaFoldDB" id="A0A2H0WPZ6"/>
<dbReference type="Pfam" id="PF13529">
    <property type="entry name" value="Peptidase_C39_2"/>
    <property type="match status" value="1"/>
</dbReference>
<protein>
    <submittedName>
        <fullName evidence="6">Uncharacterized protein</fullName>
    </submittedName>
</protein>
<evidence type="ECO:0000313" key="6">
    <source>
        <dbReference type="EMBL" id="PIS13998.1"/>
    </source>
</evidence>
<dbReference type="EMBL" id="PEZJ01000015">
    <property type="protein sequence ID" value="PIS13998.1"/>
    <property type="molecule type" value="Genomic_DNA"/>
</dbReference>
<gene>
    <name evidence="6" type="ORF">COT65_01165</name>
</gene>
<evidence type="ECO:0000256" key="2">
    <source>
        <dbReference type="SAM" id="Coils"/>
    </source>
</evidence>
<dbReference type="Proteomes" id="UP000230033">
    <property type="component" value="Unassembled WGS sequence"/>
</dbReference>
<sequence>MSGFFKRAIFLIPLLFFVFSSFALAVTEDECRQRQQKDIDDGIACWQQLLNEVGQKKATLQSEIVKFNTSISLTLAKIDQTAKQIKTLETEIVGLTTQITKLDVSLNQLSQILIKRIAATYKKGKVEPLSLLFSSVDFSEFVSRYKYLRVMQIHDRQLMVQTENVRTNFEDQKTLKEQKQDELQVAKRKSESQKALLAQQKAAKENLLQVTQNDEAKYQQLLAQAKAQSAAFRKFVADQGGASILNNQTKCDAWGCYYNQRDSQWGNMLIGLSNSRMADEGCLVSSVAMVAKHYGKNITPADIASSPAAFSASTALMRKDWSDKSITVSRKGFSPSTDKIDSEINAGRPVIVGLYGSYSYPEHFIVIKSKNAGAYIMNDPFLENGADKPLTDKYNFSNIVRVDVVTIN</sequence>
<feature type="domain" description="Peptidase C39-like" evidence="4">
    <location>
        <begin position="257"/>
        <end position="380"/>
    </location>
</feature>
<feature type="coiled-coil region" evidence="2">
    <location>
        <begin position="169"/>
        <end position="228"/>
    </location>
</feature>
<accession>A0A2H0WPZ6</accession>
<feature type="domain" description="Peptidoglycan hydrolase PcsB coiled-coil" evidence="5">
    <location>
        <begin position="99"/>
        <end position="170"/>
    </location>
</feature>
<dbReference type="Pfam" id="PF24568">
    <property type="entry name" value="CC_PcsB"/>
    <property type="match status" value="1"/>
</dbReference>
<comment type="caution">
    <text evidence="6">The sequence shown here is derived from an EMBL/GenBank/DDBJ whole genome shotgun (WGS) entry which is preliminary data.</text>
</comment>
<dbReference type="InterPro" id="IPR057309">
    <property type="entry name" value="PcsB_CC"/>
</dbReference>
<keyword evidence="1 3" id="KW-0732">Signal</keyword>
<feature type="chain" id="PRO_5013923993" evidence="3">
    <location>
        <begin position="26"/>
        <end position="408"/>
    </location>
</feature>
<organism evidence="6 7">
    <name type="scientific">Candidatus Shapirobacteria bacterium CG09_land_8_20_14_0_10_47_13</name>
    <dbReference type="NCBI Taxonomy" id="1974481"/>
    <lineage>
        <taxon>Bacteria</taxon>
        <taxon>Candidatus Shapironibacteriota</taxon>
    </lineage>
</organism>
<evidence type="ECO:0000259" key="4">
    <source>
        <dbReference type="Pfam" id="PF13529"/>
    </source>
</evidence>
<dbReference type="Gene3D" id="6.10.250.3150">
    <property type="match status" value="1"/>
</dbReference>
<feature type="signal peptide" evidence="3">
    <location>
        <begin position="1"/>
        <end position="25"/>
    </location>
</feature>
<evidence type="ECO:0000259" key="5">
    <source>
        <dbReference type="Pfam" id="PF24568"/>
    </source>
</evidence>
<dbReference type="Gene3D" id="3.90.70.10">
    <property type="entry name" value="Cysteine proteinases"/>
    <property type="match status" value="1"/>
</dbReference>
<keyword evidence="2" id="KW-0175">Coiled coil</keyword>
<evidence type="ECO:0000313" key="7">
    <source>
        <dbReference type="Proteomes" id="UP000230033"/>
    </source>
</evidence>
<proteinExistence type="predicted"/>
<evidence type="ECO:0000256" key="1">
    <source>
        <dbReference type="ARBA" id="ARBA00022729"/>
    </source>
</evidence>
<evidence type="ECO:0000256" key="3">
    <source>
        <dbReference type="SAM" id="SignalP"/>
    </source>
</evidence>
<dbReference type="InterPro" id="IPR039564">
    <property type="entry name" value="Peptidase_C39-like"/>
</dbReference>
<reference evidence="7" key="1">
    <citation type="submission" date="2017-09" db="EMBL/GenBank/DDBJ databases">
        <title>Depth-based differentiation of microbial function through sediment-hosted aquifers and enrichment of novel symbionts in the deep terrestrial subsurface.</title>
        <authorList>
            <person name="Probst A.J."/>
            <person name="Ladd B."/>
            <person name="Jarett J.K."/>
            <person name="Geller-Mcgrath D.E."/>
            <person name="Sieber C.M.K."/>
            <person name="Emerson J.B."/>
            <person name="Anantharaman K."/>
            <person name="Thomas B.C."/>
            <person name="Malmstrom R."/>
            <person name="Stieglmeier M."/>
            <person name="Klingl A."/>
            <person name="Woyke T."/>
            <person name="Ryan C.M."/>
            <person name="Banfield J.F."/>
        </authorList>
    </citation>
    <scope>NUCLEOTIDE SEQUENCE [LARGE SCALE GENOMIC DNA]</scope>
</reference>